<dbReference type="EMBL" id="JBHSLN010000021">
    <property type="protein sequence ID" value="MFC5297510.1"/>
    <property type="molecule type" value="Genomic_DNA"/>
</dbReference>
<dbReference type="PROSITE" id="PS51186">
    <property type="entry name" value="GNAT"/>
    <property type="match status" value="1"/>
</dbReference>
<evidence type="ECO:0000313" key="2">
    <source>
        <dbReference type="EMBL" id="MFC5297510.1"/>
    </source>
</evidence>
<evidence type="ECO:0000259" key="1">
    <source>
        <dbReference type="PROSITE" id="PS51186"/>
    </source>
</evidence>
<protein>
    <submittedName>
        <fullName evidence="2">GNAT family N-acetyltransferase</fullName>
    </submittedName>
</protein>
<name>A0ABW0FFY0_9MICO</name>
<dbReference type="GeneID" id="303298137"/>
<comment type="caution">
    <text evidence="2">The sequence shown here is derived from an EMBL/GenBank/DDBJ whole genome shotgun (WGS) entry which is preliminary data.</text>
</comment>
<dbReference type="CDD" id="cd04301">
    <property type="entry name" value="NAT_SF"/>
    <property type="match status" value="1"/>
</dbReference>
<reference evidence="3" key="1">
    <citation type="journal article" date="2019" name="Int. J. Syst. Evol. Microbiol.">
        <title>The Global Catalogue of Microorganisms (GCM) 10K type strain sequencing project: providing services to taxonomists for standard genome sequencing and annotation.</title>
        <authorList>
            <consortium name="The Broad Institute Genomics Platform"/>
            <consortium name="The Broad Institute Genome Sequencing Center for Infectious Disease"/>
            <person name="Wu L."/>
            <person name="Ma J."/>
        </authorList>
    </citation>
    <scope>NUCLEOTIDE SEQUENCE [LARGE SCALE GENOMIC DNA]</scope>
    <source>
        <strain evidence="3">CGMCC 1.16455</strain>
    </source>
</reference>
<dbReference type="SUPFAM" id="SSF55729">
    <property type="entry name" value="Acyl-CoA N-acyltransferases (Nat)"/>
    <property type="match status" value="1"/>
</dbReference>
<accession>A0ABW0FFY0</accession>
<dbReference type="InterPro" id="IPR000182">
    <property type="entry name" value="GNAT_dom"/>
</dbReference>
<sequence>MSFTIRSYEPTDETSWLRCRALSFLSTCYYDDVWTQRPASPAVQLVARCGDTVVGILDVEIEDDLATIDTVAVHPDNQGEGIAAALLTHARRELPSTVTTVDAWTREDEPALGSYHAQGFVESEHYLHVYKTCEDSDDGWTSPDRLSAPLAAFCHARLEDESDLRARFSRVYVCRRFSRSVPSE</sequence>
<proteinExistence type="predicted"/>
<organism evidence="2 3">
    <name type="scientific">Brachybacterium tyrofermentans</name>
    <dbReference type="NCBI Taxonomy" id="47848"/>
    <lineage>
        <taxon>Bacteria</taxon>
        <taxon>Bacillati</taxon>
        <taxon>Actinomycetota</taxon>
        <taxon>Actinomycetes</taxon>
        <taxon>Micrococcales</taxon>
        <taxon>Dermabacteraceae</taxon>
        <taxon>Brachybacterium</taxon>
    </lineage>
</organism>
<gene>
    <name evidence="2" type="ORF">ACFPK8_08300</name>
</gene>
<dbReference type="Proteomes" id="UP001595937">
    <property type="component" value="Unassembled WGS sequence"/>
</dbReference>
<dbReference type="InterPro" id="IPR016181">
    <property type="entry name" value="Acyl_CoA_acyltransferase"/>
</dbReference>
<feature type="domain" description="N-acetyltransferase" evidence="1">
    <location>
        <begin position="3"/>
        <end position="136"/>
    </location>
</feature>
<dbReference type="Gene3D" id="3.40.630.30">
    <property type="match status" value="1"/>
</dbReference>
<dbReference type="Pfam" id="PF13508">
    <property type="entry name" value="Acetyltransf_7"/>
    <property type="match status" value="1"/>
</dbReference>
<evidence type="ECO:0000313" key="3">
    <source>
        <dbReference type="Proteomes" id="UP001595937"/>
    </source>
</evidence>
<keyword evidence="3" id="KW-1185">Reference proteome</keyword>
<dbReference type="RefSeq" id="WP_114304893.1">
    <property type="nucleotide sequence ID" value="NZ_BAAAIR010000044.1"/>
</dbReference>